<protein>
    <recommendedName>
        <fullName evidence="2">Sialidase domain-containing protein</fullName>
    </recommendedName>
</protein>
<dbReference type="Gene3D" id="2.120.10.10">
    <property type="match status" value="1"/>
</dbReference>
<dbReference type="InterPro" id="IPR036278">
    <property type="entry name" value="Sialidase_sf"/>
</dbReference>
<name>A0A212JNW1_9BACT</name>
<feature type="domain" description="Sialidase" evidence="2">
    <location>
        <begin position="68"/>
        <end position="354"/>
    </location>
</feature>
<reference evidence="3" key="1">
    <citation type="submission" date="2016-04" db="EMBL/GenBank/DDBJ databases">
        <authorList>
            <person name="Evans L.H."/>
            <person name="Alamgir A."/>
            <person name="Owens N."/>
            <person name="Weber N.D."/>
            <person name="Virtaneva K."/>
            <person name="Barbian K."/>
            <person name="Babar A."/>
            <person name="Rosenke K."/>
        </authorList>
    </citation>
    <scope>NUCLEOTIDE SEQUENCE</scope>
    <source>
        <strain evidence="3">86-1</strain>
    </source>
</reference>
<dbReference type="AlphaFoldDB" id="A0A212JNW1"/>
<dbReference type="RefSeq" id="WP_296941609.1">
    <property type="nucleotide sequence ID" value="NZ_LT599032.1"/>
</dbReference>
<dbReference type="InterPro" id="IPR011040">
    <property type="entry name" value="Sialidase"/>
</dbReference>
<dbReference type="Pfam" id="PF13088">
    <property type="entry name" value="BNR_2"/>
    <property type="match status" value="1"/>
</dbReference>
<evidence type="ECO:0000256" key="1">
    <source>
        <dbReference type="SAM" id="SignalP"/>
    </source>
</evidence>
<gene>
    <name evidence="3" type="ORF">KL86DYS1_20378</name>
</gene>
<organism evidence="3">
    <name type="scientific">uncultured Dysgonomonas sp</name>
    <dbReference type="NCBI Taxonomy" id="206096"/>
    <lineage>
        <taxon>Bacteria</taxon>
        <taxon>Pseudomonadati</taxon>
        <taxon>Bacteroidota</taxon>
        <taxon>Bacteroidia</taxon>
        <taxon>Bacteroidales</taxon>
        <taxon>Dysgonomonadaceae</taxon>
        <taxon>Dysgonomonas</taxon>
        <taxon>environmental samples</taxon>
    </lineage>
</organism>
<keyword evidence="1" id="KW-0732">Signal</keyword>
<dbReference type="EMBL" id="FLUM01000002">
    <property type="protein sequence ID" value="SBW01136.1"/>
    <property type="molecule type" value="Genomic_DNA"/>
</dbReference>
<evidence type="ECO:0000259" key="2">
    <source>
        <dbReference type="Pfam" id="PF13088"/>
    </source>
</evidence>
<accession>A0A212JNW1</accession>
<feature type="chain" id="PRO_5012035727" description="Sialidase domain-containing protein" evidence="1">
    <location>
        <begin position="20"/>
        <end position="392"/>
    </location>
</feature>
<evidence type="ECO:0000313" key="3">
    <source>
        <dbReference type="EMBL" id="SBW01136.1"/>
    </source>
</evidence>
<dbReference type="SUPFAM" id="SSF50939">
    <property type="entry name" value="Sialidases"/>
    <property type="match status" value="1"/>
</dbReference>
<proteinExistence type="predicted"/>
<dbReference type="PANTHER" id="PTHR43752">
    <property type="entry name" value="BNR/ASP-BOX REPEAT FAMILY PROTEIN"/>
    <property type="match status" value="1"/>
</dbReference>
<dbReference type="CDD" id="cd15482">
    <property type="entry name" value="Sialidase_non-viral"/>
    <property type="match status" value="1"/>
</dbReference>
<feature type="signal peptide" evidence="1">
    <location>
        <begin position="1"/>
        <end position="19"/>
    </location>
</feature>
<dbReference type="PANTHER" id="PTHR43752:SF2">
    <property type="entry name" value="BNR_ASP-BOX REPEAT FAMILY PROTEIN"/>
    <property type="match status" value="1"/>
</dbReference>
<sequence>MKKTLLTLLFLCGASILFGQPKLLKDDKDRHNTAIVIADPDVDSLLKDRKHELVPSIAAKKDGSVIHAAWYVGGRGEGSGNLVTVAVSTDNGQTWMRDKLIVYPKLPSSDRFFDPVLWRDSNNDIWLFYAVSQRGLHWDLRGGINAIKLDWDGKKIKHSAPKLISYGVMMTKPIEVEEIAQTLFPISVWDFEHDWSKDEHYIGGGTFVYSSPLGKNSPTVNEELEPYTSIRHLPMAARIYDEHQIAQVQDGEFLLLLRGKAGLYSSRSYDYGKTWTPYESFTAAGTAASSRFYIGRLNSGNLILVMNASTSRSNMTVFVSEDGGLTWPYSLLIDHRSDVSYPDISQTDDGAIHLTFDRDRYGAKEIWYCRFTEQDIKNKDIYSVFRLNINQK</sequence>